<evidence type="ECO:0000313" key="1">
    <source>
        <dbReference type="EMBL" id="RUS27679.1"/>
    </source>
</evidence>
<comment type="caution">
    <text evidence="1">The sequence shown here is derived from an EMBL/GenBank/DDBJ whole genome shotgun (WGS) entry which is preliminary data.</text>
</comment>
<accession>A0A433QD63</accession>
<proteinExistence type="predicted"/>
<dbReference type="Proteomes" id="UP000274822">
    <property type="component" value="Unassembled WGS sequence"/>
</dbReference>
<dbReference type="AlphaFoldDB" id="A0A433QD63"/>
<sequence length="72" mass="8234">MTSSYILTELRSGHIMSLNNIQVRENTLAPIPLFFVKADGFGIYIHELSIQYNSWCTASRLPVQLDKQFFAP</sequence>
<keyword evidence="2" id="KW-1185">Reference proteome</keyword>
<organism evidence="1 2">
    <name type="scientific">Jimgerdemannia flammicorona</name>
    <dbReference type="NCBI Taxonomy" id="994334"/>
    <lineage>
        <taxon>Eukaryota</taxon>
        <taxon>Fungi</taxon>
        <taxon>Fungi incertae sedis</taxon>
        <taxon>Mucoromycota</taxon>
        <taxon>Mucoromycotina</taxon>
        <taxon>Endogonomycetes</taxon>
        <taxon>Endogonales</taxon>
        <taxon>Endogonaceae</taxon>
        <taxon>Jimgerdemannia</taxon>
    </lineage>
</organism>
<protein>
    <submittedName>
        <fullName evidence="1">Uncharacterized protein</fullName>
    </submittedName>
</protein>
<reference evidence="1 2" key="1">
    <citation type="journal article" date="2018" name="New Phytol.">
        <title>Phylogenomics of Endogonaceae and evolution of mycorrhizas within Mucoromycota.</title>
        <authorList>
            <person name="Chang Y."/>
            <person name="Desiro A."/>
            <person name="Na H."/>
            <person name="Sandor L."/>
            <person name="Lipzen A."/>
            <person name="Clum A."/>
            <person name="Barry K."/>
            <person name="Grigoriev I.V."/>
            <person name="Martin F.M."/>
            <person name="Stajich J.E."/>
            <person name="Smith M.E."/>
            <person name="Bonito G."/>
            <person name="Spatafora J.W."/>
        </authorList>
    </citation>
    <scope>NUCLEOTIDE SEQUENCE [LARGE SCALE GENOMIC DNA]</scope>
    <source>
        <strain evidence="1 2">AD002</strain>
    </source>
</reference>
<name>A0A433QD63_9FUNG</name>
<gene>
    <name evidence="1" type="ORF">BC938DRAFT_482883</name>
</gene>
<dbReference type="EMBL" id="RBNJ01007984">
    <property type="protein sequence ID" value="RUS27679.1"/>
    <property type="molecule type" value="Genomic_DNA"/>
</dbReference>
<evidence type="ECO:0000313" key="2">
    <source>
        <dbReference type="Proteomes" id="UP000274822"/>
    </source>
</evidence>